<keyword evidence="3" id="KW-0560">Oxidoreductase</keyword>
<dbReference type="GO" id="GO:0008199">
    <property type="term" value="F:ferric iron binding"/>
    <property type="evidence" value="ECO:0007669"/>
    <property type="project" value="InterPro"/>
</dbReference>
<reference evidence="6" key="1">
    <citation type="submission" date="2017-01" db="EMBL/GenBank/DDBJ databases">
        <authorList>
            <person name="Varghese N."/>
            <person name="Submissions S."/>
        </authorList>
    </citation>
    <scope>NUCLEOTIDE SEQUENCE [LARGE SCALE GENOMIC DNA]</scope>
    <source>
        <strain evidence="6">DSM 23145</strain>
    </source>
</reference>
<dbReference type="PANTHER" id="PTHR33711:SF10">
    <property type="entry name" value="INTRADIOL RING-CLEAVAGE DIOXYGENASES DOMAIN-CONTAINING PROTEIN"/>
    <property type="match status" value="1"/>
</dbReference>
<dbReference type="STRING" id="713588.SAMN05421789_1244"/>
<evidence type="ECO:0000259" key="4">
    <source>
        <dbReference type="Pfam" id="PF00775"/>
    </source>
</evidence>
<keyword evidence="2 5" id="KW-0223">Dioxygenase</keyword>
<evidence type="ECO:0000256" key="1">
    <source>
        <dbReference type="ARBA" id="ARBA00007825"/>
    </source>
</evidence>
<evidence type="ECO:0000313" key="6">
    <source>
        <dbReference type="Proteomes" id="UP000185839"/>
    </source>
</evidence>
<proteinExistence type="inferred from homology"/>
<dbReference type="InterPro" id="IPR050770">
    <property type="entry name" value="Intradiol_RC_Dioxygenase"/>
</dbReference>
<evidence type="ECO:0000256" key="3">
    <source>
        <dbReference type="ARBA" id="ARBA00023002"/>
    </source>
</evidence>
<dbReference type="Pfam" id="PF00775">
    <property type="entry name" value="Dioxygenase_C"/>
    <property type="match status" value="1"/>
</dbReference>
<dbReference type="PANTHER" id="PTHR33711">
    <property type="entry name" value="DIOXYGENASE, PUTATIVE (AFU_ORTHOLOGUE AFUA_2G02910)-RELATED"/>
    <property type="match status" value="1"/>
</dbReference>
<keyword evidence="6" id="KW-1185">Reference proteome</keyword>
<dbReference type="Gene3D" id="2.60.130.10">
    <property type="entry name" value="Aromatic compound dioxygenase"/>
    <property type="match status" value="1"/>
</dbReference>
<protein>
    <submittedName>
        <fullName evidence="5">Protocatechuate 3,4-dioxygenase beta subunit</fullName>
    </submittedName>
</protein>
<name>A0A1N7P1Q2_9FLAO</name>
<dbReference type="SUPFAM" id="SSF49482">
    <property type="entry name" value="Aromatic compound dioxygenase"/>
    <property type="match status" value="1"/>
</dbReference>
<dbReference type="OrthoDB" id="933561at2"/>
<dbReference type="AlphaFoldDB" id="A0A1N7P1Q2"/>
<dbReference type="GO" id="GO:0016702">
    <property type="term" value="F:oxidoreductase activity, acting on single donors with incorporation of molecular oxygen, incorporation of two atoms of oxygen"/>
    <property type="evidence" value="ECO:0007669"/>
    <property type="project" value="InterPro"/>
</dbReference>
<evidence type="ECO:0000313" key="5">
    <source>
        <dbReference type="EMBL" id="SIT04487.1"/>
    </source>
</evidence>
<dbReference type="InterPro" id="IPR015889">
    <property type="entry name" value="Intradiol_dOase_core"/>
</dbReference>
<organism evidence="5 6">
    <name type="scientific">Kaistella chaponensis</name>
    <dbReference type="NCBI Taxonomy" id="713588"/>
    <lineage>
        <taxon>Bacteria</taxon>
        <taxon>Pseudomonadati</taxon>
        <taxon>Bacteroidota</taxon>
        <taxon>Flavobacteriia</taxon>
        <taxon>Flavobacteriales</taxon>
        <taxon>Weeksellaceae</taxon>
        <taxon>Chryseobacterium group</taxon>
        <taxon>Kaistella</taxon>
    </lineage>
</organism>
<dbReference type="RefSeq" id="WP_076388670.1">
    <property type="nucleotide sequence ID" value="NZ_FTOI01000024.1"/>
</dbReference>
<dbReference type="EMBL" id="FTOI01000024">
    <property type="protein sequence ID" value="SIT04487.1"/>
    <property type="molecule type" value="Genomic_DNA"/>
</dbReference>
<dbReference type="InterPro" id="IPR000627">
    <property type="entry name" value="Intradiol_dOase_C"/>
</dbReference>
<accession>A0A1N7P1Q2</accession>
<sequence>MKQIFKLGLFIATLNFLTDCTGQTKTESNQNEIKTDKNKLIGGGCDGCELMYVGMPKVISSEHTSNGWDEGKQKLILTGKVFQLDGRTPASDVVIYYWHTDDSGLYSSNDQTPKQAKEHGKLRGWVKSDKSGNYKIKTSRPDAYPNDNIPQHIHLSIKEPDIINEYYADLYFDDDPLYLKHKKKYGKLDRAGTEILRIVLDGNIQIAEHNIVLGLNIPDYPTKSKADIQSGLNIGEDQPSFIPFHAFGPDKGTRTCPVCKYGRYHGIIYFVGNNPNWDEIKKWLKQLDNESVIREKYLKAYFVYGNSKNYNKQTRQTELEKIGEELRLQKIALTFVPSFADTESEANLNKINASIENTFIIYRHRTIVEKYVNLKPTEQNFKLIAETLDKTKGNYFDLNEPNHE</sequence>
<comment type="similarity">
    <text evidence="1">Belongs to the intradiol ring-cleavage dioxygenase family.</text>
</comment>
<dbReference type="Proteomes" id="UP000185839">
    <property type="component" value="Unassembled WGS sequence"/>
</dbReference>
<gene>
    <name evidence="5" type="ORF">SAMN05421789_1244</name>
</gene>
<evidence type="ECO:0000256" key="2">
    <source>
        <dbReference type="ARBA" id="ARBA00022964"/>
    </source>
</evidence>
<feature type="domain" description="Intradiol ring-cleavage dioxygenases" evidence="4">
    <location>
        <begin position="66"/>
        <end position="178"/>
    </location>
</feature>